<dbReference type="PANTHER" id="PTHR34547:SF1">
    <property type="entry name" value="YACP-LIKE NYN DOMAIN PROTEIN"/>
    <property type="match status" value="1"/>
</dbReference>
<organism evidence="3 4">
    <name type="scientific">Streptomyces pyxinae</name>
    <dbReference type="NCBI Taxonomy" id="2970734"/>
    <lineage>
        <taxon>Bacteria</taxon>
        <taxon>Bacillati</taxon>
        <taxon>Actinomycetota</taxon>
        <taxon>Actinomycetes</taxon>
        <taxon>Kitasatosporales</taxon>
        <taxon>Streptomycetaceae</taxon>
        <taxon>Streptomyces</taxon>
    </lineage>
</organism>
<evidence type="ECO:0000256" key="2">
    <source>
        <dbReference type="SAM" id="MobiDB-lite"/>
    </source>
</evidence>
<dbReference type="Proteomes" id="UP001431313">
    <property type="component" value="Unassembled WGS sequence"/>
</dbReference>
<evidence type="ECO:0000256" key="1">
    <source>
        <dbReference type="SAM" id="Coils"/>
    </source>
</evidence>
<keyword evidence="4" id="KW-1185">Reference proteome</keyword>
<dbReference type="InterPro" id="IPR010298">
    <property type="entry name" value="YacP-like"/>
</dbReference>
<evidence type="ECO:0000313" key="3">
    <source>
        <dbReference type="EMBL" id="MCS0636348.1"/>
    </source>
</evidence>
<feature type="region of interest" description="Disordered" evidence="2">
    <location>
        <begin position="1"/>
        <end position="22"/>
    </location>
</feature>
<reference evidence="3" key="1">
    <citation type="submission" date="2022-08" db="EMBL/GenBank/DDBJ databases">
        <authorList>
            <person name="Somphong A."/>
            <person name="Phongsopitanun W."/>
        </authorList>
    </citation>
    <scope>NUCLEOTIDE SEQUENCE</scope>
    <source>
        <strain evidence="3">LP05-1</strain>
    </source>
</reference>
<proteinExistence type="predicted"/>
<accession>A0ABT2CG11</accession>
<evidence type="ECO:0000313" key="4">
    <source>
        <dbReference type="Proteomes" id="UP001431313"/>
    </source>
</evidence>
<dbReference type="EMBL" id="JANUGQ010000008">
    <property type="protein sequence ID" value="MCS0636348.1"/>
    <property type="molecule type" value="Genomic_DNA"/>
</dbReference>
<gene>
    <name evidence="3" type="ORF">NX801_11890</name>
</gene>
<dbReference type="RefSeq" id="WP_258787440.1">
    <property type="nucleotide sequence ID" value="NZ_JANUGQ010000008.1"/>
</dbReference>
<comment type="caution">
    <text evidence="3">The sequence shown here is derived from an EMBL/GenBank/DDBJ whole genome shotgun (WGS) entry which is preliminary data.</text>
</comment>
<name>A0ABT2CG11_9ACTN</name>
<dbReference type="Pfam" id="PF05991">
    <property type="entry name" value="NYN_YacP"/>
    <property type="match status" value="1"/>
</dbReference>
<dbReference type="PANTHER" id="PTHR34547">
    <property type="entry name" value="YACP-LIKE NYN DOMAIN PROTEIN"/>
    <property type="match status" value="1"/>
</dbReference>
<protein>
    <submittedName>
        <fullName evidence="3">NYN domain-containing protein</fullName>
    </submittedName>
</protein>
<keyword evidence="1" id="KW-0175">Coiled coil</keyword>
<sequence>MERSGSGAEPAGAAGDAAEALDRPLPEGVRRRVVALVSDAFGALTVGELPAPLRQYARFTPSRRARFAGSAMAAALDSDPLFRQRIGERLREGQPELAAALESGAPPAAADPVDVAAAAYVLRPAGWAKLVAAAGEEAQRADAERADEAGRQELERLRAELAEARERSRTETERLRAELEAARKEAESLQRKLRAAQSDVKRGEAALRRTQGEIDTARAEAAAQVSAAESETRRVKARLGETEAALEASRRAAREGRSVEDMRLRLLLDTVLESAQGLRRELALPPVSVRPGDTVDAVEPGRMSPKDIAARALSETDPALLDQLLALPQAHLVVDGYNVTKTGYPTMPLEKQRLRLLGGLSALAARSGAEVTCVFDGAELAAPVLLAPPRGVRVLFSKPGVTADELIRQLVRAEPPGRPVVVVSTDREVADGVAKSGARPVASALLLKRLSRAS</sequence>
<feature type="coiled-coil region" evidence="1">
    <location>
        <begin position="140"/>
        <end position="220"/>
    </location>
</feature>
<feature type="compositionally biased region" description="Low complexity" evidence="2">
    <location>
        <begin position="1"/>
        <end position="18"/>
    </location>
</feature>